<dbReference type="EMBL" id="ML993604">
    <property type="protein sequence ID" value="KAF2164505.1"/>
    <property type="molecule type" value="Genomic_DNA"/>
</dbReference>
<dbReference type="InterPro" id="IPR036393">
    <property type="entry name" value="AceGlu_kinase-like_sf"/>
</dbReference>
<comment type="pathway">
    <text evidence="3 15">Amino-acid biosynthesis; L-arginine biosynthesis; N(2)-acetyl-L-ornithine from L-glutamate: step 1/4.</text>
</comment>
<comment type="similarity">
    <text evidence="4 15">Belongs to the acetyltransferase family.</text>
</comment>
<dbReference type="GeneID" id="54566662"/>
<dbReference type="InterPro" id="IPR006855">
    <property type="entry name" value="Vertebrate-like_GNAT_dom"/>
</dbReference>
<keyword evidence="8 15" id="KW-0808">Transferase</keyword>
<dbReference type="AlphaFoldDB" id="A0A6A6CBS1"/>
<dbReference type="Gene3D" id="3.40.630.30">
    <property type="match status" value="1"/>
</dbReference>
<evidence type="ECO:0000256" key="3">
    <source>
        <dbReference type="ARBA" id="ARBA00004925"/>
    </source>
</evidence>
<evidence type="ECO:0000256" key="16">
    <source>
        <dbReference type="SAM" id="MobiDB-lite"/>
    </source>
</evidence>
<feature type="compositionally biased region" description="Basic and acidic residues" evidence="16">
    <location>
        <begin position="82"/>
        <end position="110"/>
    </location>
</feature>
<reference evidence="18" key="1">
    <citation type="journal article" date="2020" name="Stud. Mycol.">
        <title>101 Dothideomycetes genomes: a test case for predicting lifestyles and emergence of pathogens.</title>
        <authorList>
            <person name="Haridas S."/>
            <person name="Albert R."/>
            <person name="Binder M."/>
            <person name="Bloem J."/>
            <person name="Labutti K."/>
            <person name="Salamov A."/>
            <person name="Andreopoulos B."/>
            <person name="Baker S."/>
            <person name="Barry K."/>
            <person name="Bills G."/>
            <person name="Bluhm B."/>
            <person name="Cannon C."/>
            <person name="Castanera R."/>
            <person name="Culley D."/>
            <person name="Daum C."/>
            <person name="Ezra D."/>
            <person name="Gonzalez J."/>
            <person name="Henrissat B."/>
            <person name="Kuo A."/>
            <person name="Liang C."/>
            <person name="Lipzen A."/>
            <person name="Lutzoni F."/>
            <person name="Magnuson J."/>
            <person name="Mondo S."/>
            <person name="Nolan M."/>
            <person name="Ohm R."/>
            <person name="Pangilinan J."/>
            <person name="Park H.-J."/>
            <person name="Ramirez L."/>
            <person name="Alfaro M."/>
            <person name="Sun H."/>
            <person name="Tritt A."/>
            <person name="Yoshinaga Y."/>
            <person name="Zwiers L.-H."/>
            <person name="Turgeon B."/>
            <person name="Goodwin S."/>
            <person name="Spatafora J."/>
            <person name="Crous P."/>
            <person name="Grigoriev I."/>
        </authorList>
    </citation>
    <scope>NUCLEOTIDE SEQUENCE</scope>
    <source>
        <strain evidence="18">ATCC 36951</strain>
    </source>
</reference>
<comment type="function">
    <text evidence="1 15">N-acetylglutamate synthase involved in arginine biosynthesis.</text>
</comment>
<name>A0A6A6CBS1_ZASCE</name>
<evidence type="ECO:0000313" key="19">
    <source>
        <dbReference type="Proteomes" id="UP000799537"/>
    </source>
</evidence>
<dbReference type="GO" id="GO:0004042">
    <property type="term" value="F:L-glutamate N-acetyltransferase activity"/>
    <property type="evidence" value="ECO:0007669"/>
    <property type="project" value="InterPro"/>
</dbReference>
<accession>A0A6A6CBS1</accession>
<evidence type="ECO:0000256" key="4">
    <source>
        <dbReference type="ARBA" id="ARBA00008694"/>
    </source>
</evidence>
<keyword evidence="19" id="KW-1185">Reference proteome</keyword>
<protein>
    <recommendedName>
        <fullName evidence="6 15">Amino-acid acetyltransferase, mitochondrial</fullName>
        <ecNumber evidence="5 15">2.3.1.1</ecNumber>
    </recommendedName>
    <alternativeName>
        <fullName evidence="12 15">Glutamate N-acetyltransferase</fullName>
    </alternativeName>
    <alternativeName>
        <fullName evidence="13 15">N-acetylglutamate synthase</fullName>
    </alternativeName>
</protein>
<dbReference type="RefSeq" id="XP_033665394.1">
    <property type="nucleotide sequence ID" value="XM_033813390.1"/>
</dbReference>
<evidence type="ECO:0000256" key="9">
    <source>
        <dbReference type="ARBA" id="ARBA00022946"/>
    </source>
</evidence>
<dbReference type="PIRSF" id="PIRSF007892">
    <property type="entry name" value="NAGS_fungal"/>
    <property type="match status" value="1"/>
</dbReference>
<gene>
    <name evidence="18" type="ORF">M409DRAFT_56762</name>
</gene>
<comment type="catalytic activity">
    <reaction evidence="14 15">
        <text>L-glutamate + acetyl-CoA = N-acetyl-L-glutamate + CoA + H(+)</text>
        <dbReference type="Rhea" id="RHEA:24292"/>
        <dbReference type="ChEBI" id="CHEBI:15378"/>
        <dbReference type="ChEBI" id="CHEBI:29985"/>
        <dbReference type="ChEBI" id="CHEBI:44337"/>
        <dbReference type="ChEBI" id="CHEBI:57287"/>
        <dbReference type="ChEBI" id="CHEBI:57288"/>
        <dbReference type="EC" id="2.3.1.1"/>
    </reaction>
</comment>
<evidence type="ECO:0000256" key="2">
    <source>
        <dbReference type="ARBA" id="ARBA00004173"/>
    </source>
</evidence>
<evidence type="ECO:0000256" key="5">
    <source>
        <dbReference type="ARBA" id="ARBA00012697"/>
    </source>
</evidence>
<dbReference type="OrthoDB" id="5585968at2759"/>
<dbReference type="FunFam" id="3.40.630.30:FF:000049">
    <property type="entry name" value="Amino-acid acetyltransferase, mitochondrial"/>
    <property type="match status" value="1"/>
</dbReference>
<keyword evidence="11 15" id="KW-0012">Acyltransferase</keyword>
<evidence type="ECO:0000256" key="13">
    <source>
        <dbReference type="ARBA" id="ARBA00033251"/>
    </source>
</evidence>
<evidence type="ECO:0000256" key="6">
    <source>
        <dbReference type="ARBA" id="ARBA00018802"/>
    </source>
</evidence>
<dbReference type="GO" id="GO:0005759">
    <property type="term" value="C:mitochondrial matrix"/>
    <property type="evidence" value="ECO:0007669"/>
    <property type="project" value="TreeGrafter"/>
</dbReference>
<organism evidence="18 19">
    <name type="scientific">Zasmidium cellare ATCC 36951</name>
    <dbReference type="NCBI Taxonomy" id="1080233"/>
    <lineage>
        <taxon>Eukaryota</taxon>
        <taxon>Fungi</taxon>
        <taxon>Dikarya</taxon>
        <taxon>Ascomycota</taxon>
        <taxon>Pezizomycotina</taxon>
        <taxon>Dothideomycetes</taxon>
        <taxon>Dothideomycetidae</taxon>
        <taxon>Mycosphaerellales</taxon>
        <taxon>Mycosphaerellaceae</taxon>
        <taxon>Zasmidium</taxon>
    </lineage>
</organism>
<evidence type="ECO:0000259" key="17">
    <source>
        <dbReference type="PROSITE" id="PS51731"/>
    </source>
</evidence>
<evidence type="ECO:0000256" key="14">
    <source>
        <dbReference type="ARBA" id="ARBA00048372"/>
    </source>
</evidence>
<feature type="region of interest" description="Disordered" evidence="16">
    <location>
        <begin position="69"/>
        <end position="110"/>
    </location>
</feature>
<evidence type="ECO:0000256" key="7">
    <source>
        <dbReference type="ARBA" id="ARBA00022605"/>
    </source>
</evidence>
<dbReference type="UniPathway" id="UPA00068">
    <property type="reaction ID" value="UER00106"/>
</dbReference>
<dbReference type="InterPro" id="IPR011190">
    <property type="entry name" value="GlcNAc_Synth_fun"/>
</dbReference>
<dbReference type="GO" id="GO:0006592">
    <property type="term" value="P:ornithine biosynthetic process"/>
    <property type="evidence" value="ECO:0007669"/>
    <property type="project" value="TreeGrafter"/>
</dbReference>
<dbReference type="PANTHER" id="PTHR23342:SF4">
    <property type="entry name" value="AMINO-ACID ACETYLTRANSFERASE, MITOCHONDRIAL"/>
    <property type="match status" value="1"/>
</dbReference>
<keyword evidence="10 15" id="KW-0496">Mitochondrion</keyword>
<evidence type="ECO:0000256" key="10">
    <source>
        <dbReference type="ARBA" id="ARBA00023128"/>
    </source>
</evidence>
<dbReference type="GO" id="GO:0006526">
    <property type="term" value="P:L-arginine biosynthetic process"/>
    <property type="evidence" value="ECO:0007669"/>
    <property type="project" value="UniProtKB-UniPathway"/>
</dbReference>
<sequence>MTTSMLACGKANAFGGLKLSFLQCSRQYSNAPAPAVNGKHASRIESPATQRELFVNVLEANATRRDAKQYLARFKPPRKSKPASDTKSPDSNEEQNARLRQDQQRVDRTRVNLGGLYAPARAIADTPQFSQHKDVQAKAQPRQELHVALTCLRYPEKIDDTTLDGLARTLSQLVKLDMKIVVVLDSNGHDASKPDEVRARRKLHAEQADRLCDAIDRHNPEGGRPVLEALEVSDSDGDVHVTLPNLLIEPLKRGMITVVPSLAYTVSGQIVPVATTDIMLGLTKHLAGLDKSSAQLAESTSLDRIILLDSVGGIPSKDRGDGAHVFINLEQEFEDIHKELSEYAADAKDNSESPIRHTVYEQHQKNMDMMRQCLELLPAASSALIATPREAASSSRGSSSRPLETGTRRQKNPLIHNLLTNKPLVSSSLPSGRFSSGEGESTALSAATVLRRGMPVTIVPAAPRATGWQTPLKGITDLRLDQDHRVDLPRLVHLIEDSFRRKLDVQHYLRRVHGRIAGLIIAGEYEGGAILTWEMPPGTNDPKRLVPYLDKFAVLQSSQGSSGVADIVFQAMVRTCFPKGVCWRSRKDNPVNKWYFERSAGTWQIPDSNWTMFWTGDGVVENEERWNDYVGVCREIGPSWADGKTPD</sequence>
<feature type="domain" description="N-acetyltransferase" evidence="17">
    <location>
        <begin position="475"/>
        <end position="638"/>
    </location>
</feature>
<dbReference type="PROSITE" id="PS51731">
    <property type="entry name" value="GNAT_NAGS"/>
    <property type="match status" value="1"/>
</dbReference>
<proteinExistence type="inferred from homology"/>
<dbReference type="EC" id="2.3.1.1" evidence="5 15"/>
<dbReference type="Proteomes" id="UP000799537">
    <property type="component" value="Unassembled WGS sequence"/>
</dbReference>
<evidence type="ECO:0000256" key="15">
    <source>
        <dbReference type="PIRNR" id="PIRNR007892"/>
    </source>
</evidence>
<evidence type="ECO:0000256" key="8">
    <source>
        <dbReference type="ARBA" id="ARBA00022679"/>
    </source>
</evidence>
<comment type="subcellular location">
    <subcellularLocation>
        <location evidence="2 15">Mitochondrion</location>
    </subcellularLocation>
</comment>
<dbReference type="Pfam" id="PF04768">
    <property type="entry name" value="NAT"/>
    <property type="match status" value="1"/>
</dbReference>
<keyword evidence="9" id="KW-0809">Transit peptide</keyword>
<dbReference type="Gene3D" id="3.40.1160.10">
    <property type="entry name" value="Acetylglutamate kinase-like"/>
    <property type="match status" value="1"/>
</dbReference>
<keyword evidence="7 15" id="KW-0028">Amino-acid biosynthesis</keyword>
<feature type="region of interest" description="Disordered" evidence="16">
    <location>
        <begin position="388"/>
        <end position="416"/>
    </location>
</feature>
<dbReference type="PANTHER" id="PTHR23342">
    <property type="entry name" value="N-ACETYLGLUTAMATE SYNTHASE"/>
    <property type="match status" value="1"/>
</dbReference>
<evidence type="ECO:0000256" key="11">
    <source>
        <dbReference type="ARBA" id="ARBA00023315"/>
    </source>
</evidence>
<evidence type="ECO:0000256" key="12">
    <source>
        <dbReference type="ARBA" id="ARBA00030346"/>
    </source>
</evidence>
<evidence type="ECO:0000313" key="18">
    <source>
        <dbReference type="EMBL" id="KAF2164505.1"/>
    </source>
</evidence>
<evidence type="ECO:0000256" key="1">
    <source>
        <dbReference type="ARBA" id="ARBA00002294"/>
    </source>
</evidence>